<proteinExistence type="predicted"/>
<dbReference type="EMBL" id="FN649760">
    <property type="protein sequence ID" value="CBJ32819.1"/>
    <property type="molecule type" value="Genomic_DNA"/>
</dbReference>
<name>D7FZL2_ECTSI</name>
<feature type="compositionally biased region" description="Low complexity" evidence="1">
    <location>
        <begin position="172"/>
        <end position="187"/>
    </location>
</feature>
<evidence type="ECO:0000313" key="2">
    <source>
        <dbReference type="EMBL" id="CBJ32819.1"/>
    </source>
</evidence>
<dbReference type="InParanoid" id="D7FZL2"/>
<feature type="compositionally biased region" description="Basic and acidic residues" evidence="1">
    <location>
        <begin position="261"/>
        <end position="277"/>
    </location>
</feature>
<protein>
    <submittedName>
        <fullName evidence="2">Uncharacterized protein</fullName>
    </submittedName>
</protein>
<organism evidence="2 3">
    <name type="scientific">Ectocarpus siliculosus</name>
    <name type="common">Brown alga</name>
    <name type="synonym">Conferva siliculosa</name>
    <dbReference type="NCBI Taxonomy" id="2880"/>
    <lineage>
        <taxon>Eukaryota</taxon>
        <taxon>Sar</taxon>
        <taxon>Stramenopiles</taxon>
        <taxon>Ochrophyta</taxon>
        <taxon>PX clade</taxon>
        <taxon>Phaeophyceae</taxon>
        <taxon>Ectocarpales</taxon>
        <taxon>Ectocarpaceae</taxon>
        <taxon>Ectocarpus</taxon>
    </lineage>
</organism>
<feature type="compositionally biased region" description="Basic and acidic residues" evidence="1">
    <location>
        <begin position="364"/>
        <end position="382"/>
    </location>
</feature>
<feature type="compositionally biased region" description="Basic and acidic residues" evidence="1">
    <location>
        <begin position="110"/>
        <end position="119"/>
    </location>
</feature>
<keyword evidence="3" id="KW-1185">Reference proteome</keyword>
<feature type="region of interest" description="Disordered" evidence="1">
    <location>
        <begin position="355"/>
        <end position="490"/>
    </location>
</feature>
<feature type="region of interest" description="Disordered" evidence="1">
    <location>
        <begin position="66"/>
        <end position="325"/>
    </location>
</feature>
<gene>
    <name evidence="2" type="ORF">Esi_0377_0007</name>
</gene>
<accession>D7FZL2</accession>
<dbReference type="AlphaFoldDB" id="D7FZL2"/>
<dbReference type="Proteomes" id="UP000002630">
    <property type="component" value="Unassembled WGS sequence"/>
</dbReference>
<feature type="compositionally biased region" description="Basic and acidic residues" evidence="1">
    <location>
        <begin position="285"/>
        <end position="325"/>
    </location>
</feature>
<feature type="compositionally biased region" description="Acidic residues" evidence="1">
    <location>
        <begin position="127"/>
        <end position="158"/>
    </location>
</feature>
<sequence>MPHSLTGEEMITRVGAFKDDEGKVHLIPDSRMSTLGKMSLVPGEMDNPPTARDVMGPLLTEFVKKGTAEGLDSQMRDTLVRASRTRSGSASPCPWSTGKGSCFNLDVLSDSDRGTDDGRSYSSDSSSSDEGDGAQEDSDKEVTEEEDSDVEEVDEEDSSGGSMSRKSGARKGATGTSAGRPAAASARKASKHPGAAADILNLAEDGPAGRPAQGSSSKSAAAANKHPTSKRAGAAGAPVDLASDNSKKKEGSADGGKGKKGKADGGKGKKGKGDGSKAKKGKGKAAKDKGDKGLMHARLTESREDKATLDTIAKRTSREAEEERQTAYKAFLEAERVRGSRAKALEARAHKGIEEAKQAAQVATKDKSDAKMKRLQAKKDTNAKTSTTTASSDHASASTGFKRKDVTPAAPPVGSDKKKKKPKKSNKPDANVQIPGLDPAQVAALMQMMQRLQGGGSSSGTVRDASSESDSDSASVDSTANKGHPAGLVR</sequence>
<evidence type="ECO:0000313" key="3">
    <source>
        <dbReference type="Proteomes" id="UP000002630"/>
    </source>
</evidence>
<feature type="compositionally biased region" description="Low complexity" evidence="1">
    <location>
        <begin position="383"/>
        <end position="399"/>
    </location>
</feature>
<reference evidence="2 3" key="1">
    <citation type="journal article" date="2010" name="Nature">
        <title>The Ectocarpus genome and the independent evolution of multicellularity in brown algae.</title>
        <authorList>
            <person name="Cock J.M."/>
            <person name="Sterck L."/>
            <person name="Rouze P."/>
            <person name="Scornet D."/>
            <person name="Allen A.E."/>
            <person name="Amoutzias G."/>
            <person name="Anthouard V."/>
            <person name="Artiguenave F."/>
            <person name="Aury J.M."/>
            <person name="Badger J.H."/>
            <person name="Beszteri B."/>
            <person name="Billiau K."/>
            <person name="Bonnet E."/>
            <person name="Bothwell J.H."/>
            <person name="Bowler C."/>
            <person name="Boyen C."/>
            <person name="Brownlee C."/>
            <person name="Carrano C.J."/>
            <person name="Charrier B."/>
            <person name="Cho G.Y."/>
            <person name="Coelho S.M."/>
            <person name="Collen J."/>
            <person name="Corre E."/>
            <person name="Da Silva C."/>
            <person name="Delage L."/>
            <person name="Delaroque N."/>
            <person name="Dittami S.M."/>
            <person name="Doulbeau S."/>
            <person name="Elias M."/>
            <person name="Farnham G."/>
            <person name="Gachon C.M."/>
            <person name="Gschloessl B."/>
            <person name="Heesch S."/>
            <person name="Jabbari K."/>
            <person name="Jubin C."/>
            <person name="Kawai H."/>
            <person name="Kimura K."/>
            <person name="Kloareg B."/>
            <person name="Kupper F.C."/>
            <person name="Lang D."/>
            <person name="Le Bail A."/>
            <person name="Leblanc C."/>
            <person name="Lerouge P."/>
            <person name="Lohr M."/>
            <person name="Lopez P.J."/>
            <person name="Martens C."/>
            <person name="Maumus F."/>
            <person name="Michel G."/>
            <person name="Miranda-Saavedra D."/>
            <person name="Morales J."/>
            <person name="Moreau H."/>
            <person name="Motomura T."/>
            <person name="Nagasato C."/>
            <person name="Napoli C.A."/>
            <person name="Nelson D.R."/>
            <person name="Nyvall-Collen P."/>
            <person name="Peters A.F."/>
            <person name="Pommier C."/>
            <person name="Potin P."/>
            <person name="Poulain J."/>
            <person name="Quesneville H."/>
            <person name="Read B."/>
            <person name="Rensing S.A."/>
            <person name="Ritter A."/>
            <person name="Rousvoal S."/>
            <person name="Samanta M."/>
            <person name="Samson G."/>
            <person name="Schroeder D.C."/>
            <person name="Segurens B."/>
            <person name="Strittmatter M."/>
            <person name="Tonon T."/>
            <person name="Tregear J.W."/>
            <person name="Valentin K."/>
            <person name="von Dassow P."/>
            <person name="Yamagishi T."/>
            <person name="Van de Peer Y."/>
            <person name="Wincker P."/>
        </authorList>
    </citation>
    <scope>NUCLEOTIDE SEQUENCE [LARGE SCALE GENOMIC DNA]</scope>
    <source>
        <strain evidence="3">Ec32 / CCAP1310/4</strain>
    </source>
</reference>
<evidence type="ECO:0000256" key="1">
    <source>
        <dbReference type="SAM" id="MobiDB-lite"/>
    </source>
</evidence>